<dbReference type="InterPro" id="IPR015433">
    <property type="entry name" value="PI3/4_kinase"/>
</dbReference>
<name>A0ABR2GUV0_9EUKA</name>
<dbReference type="InterPro" id="IPR000403">
    <property type="entry name" value="PI3/4_kinase_cat_dom"/>
</dbReference>
<dbReference type="Proteomes" id="UP001470230">
    <property type="component" value="Unassembled WGS sequence"/>
</dbReference>
<dbReference type="Gene3D" id="1.10.1070.11">
    <property type="entry name" value="Phosphatidylinositol 3-/4-kinase, catalytic domain"/>
    <property type="match status" value="1"/>
</dbReference>
<evidence type="ECO:0000256" key="2">
    <source>
        <dbReference type="ARBA" id="ARBA00022777"/>
    </source>
</evidence>
<dbReference type="EMBL" id="JAPFFF010000058">
    <property type="protein sequence ID" value="KAK8837700.1"/>
    <property type="molecule type" value="Genomic_DNA"/>
</dbReference>
<evidence type="ECO:0000259" key="5">
    <source>
        <dbReference type="PROSITE" id="PS51545"/>
    </source>
</evidence>
<evidence type="ECO:0000256" key="3">
    <source>
        <dbReference type="SAM" id="MobiDB-lite"/>
    </source>
</evidence>
<keyword evidence="7" id="KW-1185">Reference proteome</keyword>
<organism evidence="6 7">
    <name type="scientific">Tritrichomonas musculus</name>
    <dbReference type="NCBI Taxonomy" id="1915356"/>
    <lineage>
        <taxon>Eukaryota</taxon>
        <taxon>Metamonada</taxon>
        <taxon>Parabasalia</taxon>
        <taxon>Tritrichomonadida</taxon>
        <taxon>Tritrichomonadidae</taxon>
        <taxon>Tritrichomonas</taxon>
    </lineage>
</organism>
<dbReference type="SMART" id="SM00146">
    <property type="entry name" value="PI3Kc"/>
    <property type="match status" value="1"/>
</dbReference>
<feature type="region of interest" description="Disordered" evidence="3">
    <location>
        <begin position="136"/>
        <end position="161"/>
    </location>
</feature>
<dbReference type="PANTHER" id="PTHR10048:SF22">
    <property type="entry name" value="PHOSPHATIDYLINOSITOL 4-KINASE BETA"/>
    <property type="match status" value="1"/>
</dbReference>
<comment type="caution">
    <text evidence="6">The sequence shown here is derived from an EMBL/GenBank/DDBJ whole genome shotgun (WGS) entry which is preliminary data.</text>
</comment>
<accession>A0ABR2GUV0</accession>
<evidence type="ECO:0000256" key="1">
    <source>
        <dbReference type="ARBA" id="ARBA00022679"/>
    </source>
</evidence>
<evidence type="ECO:0000259" key="4">
    <source>
        <dbReference type="PROSITE" id="PS50290"/>
    </source>
</evidence>
<evidence type="ECO:0000313" key="6">
    <source>
        <dbReference type="EMBL" id="KAK8837700.1"/>
    </source>
</evidence>
<dbReference type="SUPFAM" id="SSF56112">
    <property type="entry name" value="Protein kinase-like (PK-like)"/>
    <property type="match status" value="1"/>
</dbReference>
<dbReference type="InterPro" id="IPR016024">
    <property type="entry name" value="ARM-type_fold"/>
</dbReference>
<keyword evidence="1" id="KW-0808">Transferase</keyword>
<dbReference type="Pfam" id="PF00454">
    <property type="entry name" value="PI3_PI4_kinase"/>
    <property type="match status" value="1"/>
</dbReference>
<gene>
    <name evidence="6" type="ORF">M9Y10_036235</name>
</gene>
<feature type="domain" description="PI3K/PI4K catalytic" evidence="4">
    <location>
        <begin position="1162"/>
        <end position="1433"/>
    </location>
</feature>
<dbReference type="InterPro" id="IPR001263">
    <property type="entry name" value="PI3K_accessory_dom"/>
</dbReference>
<reference evidence="6 7" key="1">
    <citation type="submission" date="2024-04" db="EMBL/GenBank/DDBJ databases">
        <title>Tritrichomonas musculus Genome.</title>
        <authorList>
            <person name="Alves-Ferreira E."/>
            <person name="Grigg M."/>
            <person name="Lorenzi H."/>
            <person name="Galac M."/>
        </authorList>
    </citation>
    <scope>NUCLEOTIDE SEQUENCE [LARGE SCALE GENOMIC DNA]</scope>
    <source>
        <strain evidence="6 7">EAF2021</strain>
    </source>
</reference>
<dbReference type="PROSITE" id="PS51545">
    <property type="entry name" value="PIK_HELICAL"/>
    <property type="match status" value="1"/>
</dbReference>
<dbReference type="Gene3D" id="3.30.1010.10">
    <property type="entry name" value="Phosphatidylinositol 3-kinase Catalytic Subunit, Chain A, domain 4"/>
    <property type="match status" value="1"/>
</dbReference>
<keyword evidence="2" id="KW-0418">Kinase</keyword>
<sequence>MYRLRTFGHLPKQEKRHQTLPPVFDSDDIIFGLKVPIHQSEADELKYVKTVLENHNIPNAFDGLSTVLAKTKHKSVHLEISNFILRCLDNPLDITQCMKTDGNLPRSFSGDLDPLLSRMKPSHRLRRSSSLSYLDLEAGSGGNDDETDDQDGNSGDNPDLDDSDLFLIELLRALPKMIPNLTKEEQSKVLDKIPHIFISLAPDPSILNVKGIPRFEYYKAASQCAAEIVKLNDKKILNKADIIQLAKMIIMANFQCSSNIGNIVRMTKAKSSTFLMYLGCSLPFIAELFPLIDEGENGLIMLLHMYWISIMVQTCGDLSVFSKYSHEIQIITDNLPPLVSEVNEYSYETLNDYVTDVMSKLNVNLLPRKNEMYAEAFCKIATTVTLKNAMKLQLPDIILLLSIAVLEKQRASNGNIIPLFGYFQVDFYPEFQQCFDAVTYPIFMSFQTHILSLSNIGVVRAKVLPLMKHIFYRYYEGNPRINSFIDKIMPSLLQSPVLLMCDDQTASAYLQVYVRLEYEKSSRIDSFREIGKQLFAKAANQVPNAFDAVLHNILQNEFKEIYSPESNYLPVIIKLYPRESLLSFSHKLAMKERAKGMLGYLSHRQILHLEPHDDCLLLLAFHYINCSNKTAVSDLISNSSPGLLLMIWSHISMVPGYKSQPFIQALVNKFKDMVNNNKGIFSPINGETKSGKPEKSDKKHLLSNVMNLLKTPSNVVDGVDEKQLEDITYQSTVLKFFREQICVMAYAEDIMEILPSIFEKDIRDSPAVVTALIPLANFLCTAVLVPHNSEVLHFSIIIYLFRIVLIIVSLYSRPNFYKYLTEDDLENMNVLIDLFYDTSKKFTSNKNIQVVTNPKNKVIVKAEIFSIIEHFADSLSTDPFIFTKLSDIICFVLVNQYSLYTSYINATEKSPATAGLISRYIIRPRNYNLFNIIPFIWEIYPQSIPAICDALNVTDQVIPLLPYSSDTFAKQAFQIPTFIVKAYPKCVQKCRLMVRDEALLLLRPAVLQNPDLSDYVKKSLESFDIQTALLFIPQFVQSFRFSSSSALNDFLLSFCKKSDSFAHFLLWNITAEKCKQNIDPSFQKSLVDLESKIFSNMNTKEQQHYENELKFINDISAISARLLPLSFDDRKPALVDELKKMIFTKDLYIPSNPEYKILEIDALHSVPLKSHSRVPILVRFKAQRPKEQPTYIGCIFKIEDDVRMDALIIQLIDRIYHILLDSGINCFLLPYRIYATGDKRGVIECIQNAKSRHDIGINTKVPLLKYFIAAYGQVGSPEFEKARYNFIKSMAPYSLICYLFQVKDRHNANIMIDNEGHIIHIDFGFIFDISPGGNMKFEKAPFKLSNEMVELMGGLGSPGFNKFAEMFSQCFCAVRSRIDEIEAIAYLMKDAGLPCFKNDSFKKLRERMFLDKVGVDLQESIYSLVTSSAGAYTTVAYDAFQYAQNGIFYI</sequence>
<evidence type="ECO:0000313" key="7">
    <source>
        <dbReference type="Proteomes" id="UP001470230"/>
    </source>
</evidence>
<dbReference type="InterPro" id="IPR036940">
    <property type="entry name" value="PI3/4_kinase_cat_sf"/>
</dbReference>
<dbReference type="InterPro" id="IPR011009">
    <property type="entry name" value="Kinase-like_dom_sf"/>
</dbReference>
<dbReference type="Pfam" id="PF00613">
    <property type="entry name" value="PI3Ka"/>
    <property type="match status" value="1"/>
</dbReference>
<feature type="domain" description="PIK helical" evidence="5">
    <location>
        <begin position="899"/>
        <end position="1092"/>
    </location>
</feature>
<dbReference type="SUPFAM" id="SSF48371">
    <property type="entry name" value="ARM repeat"/>
    <property type="match status" value="1"/>
</dbReference>
<dbReference type="InterPro" id="IPR042236">
    <property type="entry name" value="PI3K_accessory_sf"/>
</dbReference>
<proteinExistence type="predicted"/>
<protein>
    <recommendedName>
        <fullName evidence="8">Phosphatidylinositol 3-and 4-kinase family protein</fullName>
    </recommendedName>
</protein>
<evidence type="ECO:0008006" key="8">
    <source>
        <dbReference type="Google" id="ProtNLM"/>
    </source>
</evidence>
<dbReference type="Gene3D" id="1.25.40.70">
    <property type="entry name" value="Phosphatidylinositol 3-kinase, accessory domain (PIK)"/>
    <property type="match status" value="1"/>
</dbReference>
<dbReference type="PANTHER" id="PTHR10048">
    <property type="entry name" value="PHOSPHATIDYLINOSITOL KINASE"/>
    <property type="match status" value="1"/>
</dbReference>
<dbReference type="PROSITE" id="PS50290">
    <property type="entry name" value="PI3_4_KINASE_3"/>
    <property type="match status" value="1"/>
</dbReference>